<keyword evidence="1 4" id="KW-0240">DNA-directed RNA polymerase</keyword>
<dbReference type="Gene3D" id="2.170.120.12">
    <property type="entry name" value="DNA-directed RNA polymerase, insert domain"/>
    <property type="match status" value="1"/>
</dbReference>
<dbReference type="NCBIfam" id="NF001988">
    <property type="entry name" value="PRK00783.1"/>
    <property type="match status" value="1"/>
</dbReference>
<dbReference type="AlphaFoldDB" id="A0A7C4D170"/>
<dbReference type="InterPro" id="IPR011263">
    <property type="entry name" value="DNA-dir_RNA_pol_RpoA/D/Rpb3"/>
</dbReference>
<dbReference type="PROSITE" id="PS51379">
    <property type="entry name" value="4FE4S_FER_2"/>
    <property type="match status" value="2"/>
</dbReference>
<comment type="subcellular location">
    <subcellularLocation>
        <location evidence="4">Cytoplasm</location>
    </subcellularLocation>
</comment>
<dbReference type="GO" id="GO:0006351">
    <property type="term" value="P:DNA-templated transcription"/>
    <property type="evidence" value="ECO:0007669"/>
    <property type="project" value="UniProtKB-UniRule"/>
</dbReference>
<dbReference type="SUPFAM" id="SSF55257">
    <property type="entry name" value="RBP11-like subunits of RNA polymerase"/>
    <property type="match status" value="1"/>
</dbReference>
<comment type="catalytic activity">
    <reaction evidence="4">
        <text>RNA(n) + a ribonucleoside 5'-triphosphate = RNA(n+1) + diphosphate</text>
        <dbReference type="Rhea" id="RHEA:21248"/>
        <dbReference type="Rhea" id="RHEA-COMP:14527"/>
        <dbReference type="Rhea" id="RHEA-COMP:17342"/>
        <dbReference type="ChEBI" id="CHEBI:33019"/>
        <dbReference type="ChEBI" id="CHEBI:61557"/>
        <dbReference type="ChEBI" id="CHEBI:140395"/>
        <dbReference type="EC" id="2.7.7.6"/>
    </reaction>
</comment>
<evidence type="ECO:0000256" key="4">
    <source>
        <dbReference type="HAMAP-Rule" id="MF_00320"/>
    </source>
</evidence>
<comment type="similarity">
    <text evidence="3 4">Belongs to the archaeal Rpo3/eukaryotic RPB3 RNA polymerase subunit family.</text>
</comment>
<feature type="binding site" evidence="4">
    <location>
        <position position="221"/>
    </location>
    <ligand>
        <name>[3Fe-4S] cluster</name>
        <dbReference type="ChEBI" id="CHEBI:21137"/>
    </ligand>
</feature>
<comment type="subunit">
    <text evidence="4">Part of the RNA polymerase complex.</text>
</comment>
<dbReference type="GO" id="GO:0046872">
    <property type="term" value="F:metal ion binding"/>
    <property type="evidence" value="ECO:0007669"/>
    <property type="project" value="UniProtKB-KW"/>
</dbReference>
<keyword evidence="4" id="KW-0003">3Fe-4S</keyword>
<comment type="caution">
    <text evidence="6">The sequence shown here is derived from an EMBL/GenBank/DDBJ whole genome shotgun (WGS) entry which is preliminary data.</text>
</comment>
<keyword evidence="4" id="KW-0963">Cytoplasm</keyword>
<dbReference type="HAMAP" id="MF_00320">
    <property type="entry name" value="RNApol_arch_Rpo3"/>
    <property type="match status" value="1"/>
</dbReference>
<dbReference type="GO" id="GO:0005737">
    <property type="term" value="C:cytoplasm"/>
    <property type="evidence" value="ECO:0007669"/>
    <property type="project" value="UniProtKB-SubCell"/>
</dbReference>
<dbReference type="EMBL" id="DTCA01000149">
    <property type="protein sequence ID" value="HGM07707.1"/>
    <property type="molecule type" value="Genomic_DNA"/>
</dbReference>
<dbReference type="Pfam" id="PF00037">
    <property type="entry name" value="Fer4"/>
    <property type="match status" value="2"/>
</dbReference>
<feature type="domain" description="4Fe-4S ferredoxin-type" evidence="5">
    <location>
        <begin position="179"/>
        <end position="208"/>
    </location>
</feature>
<reference evidence="6" key="1">
    <citation type="journal article" date="2020" name="mSystems">
        <title>Genome- and Community-Level Interaction Insights into Carbon Utilization and Element Cycling Functions of Hydrothermarchaeota in Hydrothermal Sediment.</title>
        <authorList>
            <person name="Zhou Z."/>
            <person name="Liu Y."/>
            <person name="Xu W."/>
            <person name="Pan J."/>
            <person name="Luo Z.H."/>
            <person name="Li M."/>
        </authorList>
    </citation>
    <scope>NUCLEOTIDE SEQUENCE [LARGE SCALE GENOMIC DNA]</scope>
    <source>
        <strain evidence="6">SpSt-658</strain>
    </source>
</reference>
<dbReference type="InterPro" id="IPR036603">
    <property type="entry name" value="RBP11-like"/>
</dbReference>
<keyword evidence="4" id="KW-0408">Iron</keyword>
<dbReference type="InterPro" id="IPR022842">
    <property type="entry name" value="RNAP_Rpo3/Rpb3/RPAC1"/>
</dbReference>
<keyword evidence="4" id="KW-0411">Iron-sulfur</keyword>
<feature type="binding site" evidence="4">
    <location>
        <position position="218"/>
    </location>
    <ligand>
        <name>[3Fe-4S] cluster</name>
        <dbReference type="ChEBI" id="CHEBI:21137"/>
    </ligand>
</feature>
<dbReference type="InterPro" id="IPR036643">
    <property type="entry name" value="RNApol_insert_sf"/>
</dbReference>
<dbReference type="Gene3D" id="3.30.70.20">
    <property type="match status" value="1"/>
</dbReference>
<keyword evidence="4 6" id="KW-0548">Nucleotidyltransferase</keyword>
<dbReference type="InterPro" id="IPR011262">
    <property type="entry name" value="DNA-dir_RNA_pol_insert"/>
</dbReference>
<dbReference type="EC" id="2.7.7.6" evidence="4"/>
<dbReference type="InterPro" id="IPR017896">
    <property type="entry name" value="4Fe4S_Fe-S-bd"/>
</dbReference>
<dbReference type="GO" id="GO:0051538">
    <property type="term" value="F:3 iron, 4 sulfur cluster binding"/>
    <property type="evidence" value="ECO:0007669"/>
    <property type="project" value="UniProtKB-KW"/>
</dbReference>
<dbReference type="GO" id="GO:0003677">
    <property type="term" value="F:DNA binding"/>
    <property type="evidence" value="ECO:0007669"/>
    <property type="project" value="UniProtKB-UniRule"/>
</dbReference>
<sequence>MEISLLEISNETLEIAVKDVPLPFLNAIRRYALAKVPTYAIDEIMVVVNTSSMYDEILAHRLAMIPLTVEEVRDRIREIDPEICEKCSSSSREKAIEKECERCYVHMTLEAEAEENEITVYSGDIRSEDPLVKPVYNNIPILILAPGQRISLELRARIGRGLEHAKWSPATIAVTRYVANIKIEKELCNLCRKCIEVCPRGVFEIDKDRIKVINTYNCILCKQCLQNCPVKAITISHIDNSYILRIESSGSMKPESIVRESVYILLNELDKLERFVKSIKHGAQS</sequence>
<keyword evidence="4 6" id="KW-0808">Transferase</keyword>
<dbReference type="InterPro" id="IPR050518">
    <property type="entry name" value="Rpo3/RPB3_RNA_Pol_subunit"/>
</dbReference>
<evidence type="ECO:0000256" key="2">
    <source>
        <dbReference type="ARBA" id="ARBA00023163"/>
    </source>
</evidence>
<keyword evidence="2 4" id="KW-0804">Transcription</keyword>
<evidence type="ECO:0000259" key="5">
    <source>
        <dbReference type="PROSITE" id="PS51379"/>
    </source>
</evidence>
<keyword evidence="4" id="KW-0479">Metal-binding</keyword>
<dbReference type="GO" id="GO:0000428">
    <property type="term" value="C:DNA-directed RNA polymerase complex"/>
    <property type="evidence" value="ECO:0007669"/>
    <property type="project" value="UniProtKB-KW"/>
</dbReference>
<gene>
    <name evidence="4" type="primary">rpo3</name>
    <name evidence="4" type="synonym">rpoD</name>
    <name evidence="6" type="ORF">ENU31_04795</name>
</gene>
<accession>A0A7C4D170</accession>
<organism evidence="6">
    <name type="scientific">Ignisphaera aggregans</name>
    <dbReference type="NCBI Taxonomy" id="334771"/>
    <lineage>
        <taxon>Archaea</taxon>
        <taxon>Thermoproteota</taxon>
        <taxon>Thermoprotei</taxon>
        <taxon>Desulfurococcales</taxon>
        <taxon>Desulfurococcaceae</taxon>
        <taxon>Ignisphaera</taxon>
    </lineage>
</organism>
<dbReference type="Gene3D" id="3.30.1360.10">
    <property type="entry name" value="RNA polymerase, RBP11-like subunit"/>
    <property type="match status" value="1"/>
</dbReference>
<dbReference type="GO" id="GO:0046983">
    <property type="term" value="F:protein dimerization activity"/>
    <property type="evidence" value="ECO:0007669"/>
    <property type="project" value="InterPro"/>
</dbReference>
<dbReference type="SMART" id="SM00662">
    <property type="entry name" value="RPOLD"/>
    <property type="match status" value="1"/>
</dbReference>
<dbReference type="Pfam" id="PF01000">
    <property type="entry name" value="RNA_pol_A_bac"/>
    <property type="match status" value="1"/>
</dbReference>
<evidence type="ECO:0000313" key="6">
    <source>
        <dbReference type="EMBL" id="HGM07707.1"/>
    </source>
</evidence>
<dbReference type="InterPro" id="IPR017900">
    <property type="entry name" value="4Fe4S_Fe_S_CS"/>
</dbReference>
<dbReference type="Pfam" id="PF01193">
    <property type="entry name" value="RNA_pol_L"/>
    <property type="match status" value="1"/>
</dbReference>
<dbReference type="SUPFAM" id="SSF56553">
    <property type="entry name" value="Insert subdomain of RNA polymerase alpha subunit"/>
    <property type="match status" value="1"/>
</dbReference>
<dbReference type="PANTHER" id="PTHR11800:SF2">
    <property type="entry name" value="DNA-DIRECTED RNA POLYMERASE II SUBUNIT RPB3"/>
    <property type="match status" value="1"/>
</dbReference>
<evidence type="ECO:0000256" key="1">
    <source>
        <dbReference type="ARBA" id="ARBA00022478"/>
    </source>
</evidence>
<comment type="cofactor">
    <cofactor evidence="4">
        <name>[3Fe-4S] cluster</name>
        <dbReference type="ChEBI" id="CHEBI:21137"/>
    </cofactor>
    <text evidence="4">Binds 1 [3Fe-4S] cluster.</text>
</comment>
<proteinExistence type="inferred from homology"/>
<dbReference type="GO" id="GO:0003899">
    <property type="term" value="F:DNA-directed RNA polymerase activity"/>
    <property type="evidence" value="ECO:0007669"/>
    <property type="project" value="UniProtKB-UniRule"/>
</dbReference>
<dbReference type="PANTHER" id="PTHR11800">
    <property type="entry name" value="DNA-DIRECTED RNA POLYMERASE"/>
    <property type="match status" value="1"/>
</dbReference>
<feature type="binding site" evidence="4">
    <location>
        <position position="224"/>
    </location>
    <ligand>
        <name>[3Fe-4S] cluster</name>
        <dbReference type="ChEBI" id="CHEBI:21137"/>
    </ligand>
</feature>
<comment type="function">
    <text evidence="4">DNA-dependent RNA polymerase (RNAP) catalyzes the transcription of DNA into RNA using the four ribonucleoside triphosphates as substrates.</text>
</comment>
<dbReference type="PROSITE" id="PS00198">
    <property type="entry name" value="4FE4S_FER_1"/>
    <property type="match status" value="1"/>
</dbReference>
<feature type="domain" description="4Fe-4S ferredoxin-type" evidence="5">
    <location>
        <begin position="209"/>
        <end position="238"/>
    </location>
</feature>
<protein>
    <recommendedName>
        <fullName evidence="4">DNA-directed RNA polymerase subunit Rpo3</fullName>
        <ecNumber evidence="4">2.7.7.6</ecNumber>
    </recommendedName>
    <alternativeName>
        <fullName evidence="4">DNA-directed RNA polymerase subunit D</fullName>
    </alternativeName>
</protein>
<dbReference type="GO" id="GO:0016491">
    <property type="term" value="F:oxidoreductase activity"/>
    <property type="evidence" value="ECO:0007669"/>
    <property type="project" value="UniProtKB-ARBA"/>
</dbReference>
<evidence type="ECO:0000256" key="3">
    <source>
        <dbReference type="ARBA" id="ARBA00025804"/>
    </source>
</evidence>
<name>A0A7C4D170_9CREN</name>